<evidence type="ECO:0000256" key="1">
    <source>
        <dbReference type="SAM" id="Coils"/>
    </source>
</evidence>
<dbReference type="Proteomes" id="UP000828390">
    <property type="component" value="Unassembled WGS sequence"/>
</dbReference>
<proteinExistence type="predicted"/>
<protein>
    <submittedName>
        <fullName evidence="2">Uncharacterized protein</fullName>
    </submittedName>
</protein>
<reference evidence="2" key="2">
    <citation type="submission" date="2020-11" db="EMBL/GenBank/DDBJ databases">
        <authorList>
            <person name="McCartney M.A."/>
            <person name="Auch B."/>
            <person name="Kono T."/>
            <person name="Mallez S."/>
            <person name="Becker A."/>
            <person name="Gohl D.M."/>
            <person name="Silverstein K.A.T."/>
            <person name="Koren S."/>
            <person name="Bechman K.B."/>
            <person name="Herman A."/>
            <person name="Abrahante J.E."/>
            <person name="Garbe J."/>
        </authorList>
    </citation>
    <scope>NUCLEOTIDE SEQUENCE</scope>
    <source>
        <strain evidence="2">Duluth1</strain>
        <tissue evidence="2">Whole animal</tissue>
    </source>
</reference>
<reference evidence="2" key="1">
    <citation type="journal article" date="2019" name="bioRxiv">
        <title>The Genome of the Zebra Mussel, Dreissena polymorpha: A Resource for Invasive Species Research.</title>
        <authorList>
            <person name="McCartney M.A."/>
            <person name="Auch B."/>
            <person name="Kono T."/>
            <person name="Mallez S."/>
            <person name="Zhang Y."/>
            <person name="Obille A."/>
            <person name="Becker A."/>
            <person name="Abrahante J.E."/>
            <person name="Garbe J."/>
            <person name="Badalamenti J.P."/>
            <person name="Herman A."/>
            <person name="Mangelson H."/>
            <person name="Liachko I."/>
            <person name="Sullivan S."/>
            <person name="Sone E.D."/>
            <person name="Koren S."/>
            <person name="Silverstein K.A.T."/>
            <person name="Beckman K.B."/>
            <person name="Gohl D.M."/>
        </authorList>
    </citation>
    <scope>NUCLEOTIDE SEQUENCE</scope>
    <source>
        <strain evidence="2">Duluth1</strain>
        <tissue evidence="2">Whole animal</tissue>
    </source>
</reference>
<evidence type="ECO:0000313" key="2">
    <source>
        <dbReference type="EMBL" id="KAH3834625.1"/>
    </source>
</evidence>
<sequence length="60" mass="6994">MVVVIDFSEHLPIAKSIEDVRKICEKNEQTLVKEMDLLQQNIASSEEEFKKLNLSLQYVE</sequence>
<feature type="coiled-coil region" evidence="1">
    <location>
        <begin position="28"/>
        <end position="55"/>
    </location>
</feature>
<name>A0A9D4K7Z0_DREPO</name>
<evidence type="ECO:0000313" key="3">
    <source>
        <dbReference type="Proteomes" id="UP000828390"/>
    </source>
</evidence>
<dbReference type="AlphaFoldDB" id="A0A9D4K7Z0"/>
<dbReference type="EMBL" id="JAIWYP010000004">
    <property type="protein sequence ID" value="KAH3834625.1"/>
    <property type="molecule type" value="Genomic_DNA"/>
</dbReference>
<keyword evidence="3" id="KW-1185">Reference proteome</keyword>
<organism evidence="2 3">
    <name type="scientific">Dreissena polymorpha</name>
    <name type="common">Zebra mussel</name>
    <name type="synonym">Mytilus polymorpha</name>
    <dbReference type="NCBI Taxonomy" id="45954"/>
    <lineage>
        <taxon>Eukaryota</taxon>
        <taxon>Metazoa</taxon>
        <taxon>Spiralia</taxon>
        <taxon>Lophotrochozoa</taxon>
        <taxon>Mollusca</taxon>
        <taxon>Bivalvia</taxon>
        <taxon>Autobranchia</taxon>
        <taxon>Heteroconchia</taxon>
        <taxon>Euheterodonta</taxon>
        <taxon>Imparidentia</taxon>
        <taxon>Neoheterodontei</taxon>
        <taxon>Myida</taxon>
        <taxon>Dreissenoidea</taxon>
        <taxon>Dreissenidae</taxon>
        <taxon>Dreissena</taxon>
    </lineage>
</organism>
<accession>A0A9D4K7Z0</accession>
<gene>
    <name evidence="2" type="ORF">DPMN_107957</name>
</gene>
<keyword evidence="1" id="KW-0175">Coiled coil</keyword>
<comment type="caution">
    <text evidence="2">The sequence shown here is derived from an EMBL/GenBank/DDBJ whole genome shotgun (WGS) entry which is preliminary data.</text>
</comment>